<feature type="transmembrane region" description="Helical" evidence="1">
    <location>
        <begin position="240"/>
        <end position="257"/>
    </location>
</feature>
<evidence type="ECO:0000313" key="3">
    <source>
        <dbReference type="EMBL" id="ASV73396.1"/>
    </source>
</evidence>
<feature type="domain" description="DUF6798" evidence="2">
    <location>
        <begin position="397"/>
        <end position="456"/>
    </location>
</feature>
<keyword evidence="1" id="KW-0812">Transmembrane</keyword>
<keyword evidence="1" id="KW-1133">Transmembrane helix</keyword>
<accession>A0A286RBQ7</accession>
<keyword evidence="1" id="KW-0472">Membrane</keyword>
<feature type="transmembrane region" description="Helical" evidence="1">
    <location>
        <begin position="48"/>
        <end position="69"/>
    </location>
</feature>
<organism evidence="3 4">
    <name type="scientific">Thermogutta terrifontis</name>
    <dbReference type="NCBI Taxonomy" id="1331910"/>
    <lineage>
        <taxon>Bacteria</taxon>
        <taxon>Pseudomonadati</taxon>
        <taxon>Planctomycetota</taxon>
        <taxon>Planctomycetia</taxon>
        <taxon>Pirellulales</taxon>
        <taxon>Thermoguttaceae</taxon>
        <taxon>Thermogutta</taxon>
    </lineage>
</organism>
<sequence length="524" mass="59305">MVLVAFAWQGAWPVPDVNEPYYLGKAVHFWNPQWCPRDDFFATGDAHAVFYFTFGWLSLFLPLPVLAWTGRVLTWALLAAGWCFLGRCLGLRGWSLVLGAILFAAFQERMAMAGEWVIGGVEAKGFAYAVVLFGLGMLAAGQWKASLILMGLATAFHVLVGGWSLVALFVAWLMNGRQPHWKMLLPAVLIAGVLALPGVVPSLALTWNVPPEILREAHRIYTFERLAHHLVPGCFRPEDATRFLILTGLFLGASHGWRGTEAWQRIHRFVLGSLVIALCGWMLAWSVTIWPEFAAAVLRYYWFRLSDVAVPLGAALWIGMVASNRIAVPGPSRAALVTLGTVGCVFHLSSYVPVRTQATLPRTEWTDVMWSTWQSGQTALWWSIWQEDPIARREFRQWREVCQWISANTPADARFLTPLTKSTFKWYANRSEVVTWKEIPQDAGSIVAWWAKLKDIYLINDPIRGEWWARNATDLGEARLSDLAQKYQFEYILTQRTPPLNFEPVFCRPDNDYVIYRVGPTKTE</sequence>
<dbReference type="InterPro" id="IPR046477">
    <property type="entry name" value="DUF6798"/>
</dbReference>
<feature type="transmembrane region" description="Helical" evidence="1">
    <location>
        <begin position="149"/>
        <end position="172"/>
    </location>
</feature>
<feature type="transmembrane region" description="Helical" evidence="1">
    <location>
        <begin position="75"/>
        <end position="104"/>
    </location>
</feature>
<dbReference type="Pfam" id="PF20604">
    <property type="entry name" value="DUF6798"/>
    <property type="match status" value="1"/>
</dbReference>
<feature type="transmembrane region" description="Helical" evidence="1">
    <location>
        <begin position="125"/>
        <end position="143"/>
    </location>
</feature>
<feature type="transmembrane region" description="Helical" evidence="1">
    <location>
        <begin position="269"/>
        <end position="289"/>
    </location>
</feature>
<evidence type="ECO:0000313" key="4">
    <source>
        <dbReference type="Proteomes" id="UP000215086"/>
    </source>
</evidence>
<protein>
    <recommendedName>
        <fullName evidence="2">DUF6798 domain-containing protein</fullName>
    </recommendedName>
</protein>
<dbReference type="EMBL" id="CP018477">
    <property type="protein sequence ID" value="ASV73396.1"/>
    <property type="molecule type" value="Genomic_DNA"/>
</dbReference>
<dbReference type="AlphaFoldDB" id="A0A286RBQ7"/>
<dbReference type="Proteomes" id="UP000215086">
    <property type="component" value="Chromosome"/>
</dbReference>
<feature type="transmembrane region" description="Helical" evidence="1">
    <location>
        <begin position="184"/>
        <end position="207"/>
    </location>
</feature>
<gene>
    <name evidence="3" type="ORF">THTE_0794</name>
</gene>
<reference evidence="3 4" key="1">
    <citation type="journal article" name="Front. Microbiol.">
        <title>Sugar Metabolism of the First Thermophilic Planctomycete Thermogutta terrifontis: Comparative Genomic and Transcriptomic Approaches.</title>
        <authorList>
            <person name="Elcheninov A.G."/>
            <person name="Menzel P."/>
            <person name="Gudbergsdottir S.R."/>
            <person name="Slesarev A.I."/>
            <person name="Kadnikov V.V."/>
            <person name="Krogh A."/>
            <person name="Bonch-Osmolovskaya E.A."/>
            <person name="Peng X."/>
            <person name="Kublanov I.V."/>
        </authorList>
    </citation>
    <scope>NUCLEOTIDE SEQUENCE [LARGE SCALE GENOMIC DNA]</scope>
    <source>
        <strain evidence="3 4">R1</strain>
    </source>
</reference>
<name>A0A286RBQ7_9BACT</name>
<dbReference type="KEGG" id="ttf:THTE_0794"/>
<evidence type="ECO:0000259" key="2">
    <source>
        <dbReference type="Pfam" id="PF20604"/>
    </source>
</evidence>
<keyword evidence="4" id="KW-1185">Reference proteome</keyword>
<evidence type="ECO:0000256" key="1">
    <source>
        <dbReference type="SAM" id="Phobius"/>
    </source>
</evidence>
<proteinExistence type="predicted"/>